<reference evidence="4" key="1">
    <citation type="submission" date="2015-08" db="EMBL/GenBank/DDBJ databases">
        <authorList>
            <person name="Varghese N."/>
        </authorList>
    </citation>
    <scope>NUCLEOTIDE SEQUENCE [LARGE SCALE GENOMIC DNA]</scope>
    <source>
        <strain evidence="4">JCM 18476</strain>
    </source>
</reference>
<dbReference type="Proteomes" id="UP000182769">
    <property type="component" value="Unassembled WGS sequence"/>
</dbReference>
<dbReference type="Pfam" id="PF04168">
    <property type="entry name" value="Alpha-E"/>
    <property type="match status" value="1"/>
</dbReference>
<dbReference type="InterPro" id="IPR051680">
    <property type="entry name" value="ATP-dep_Glu-Cys_Ligase-2"/>
</dbReference>
<evidence type="ECO:0000313" key="4">
    <source>
        <dbReference type="Proteomes" id="UP000182769"/>
    </source>
</evidence>
<dbReference type="RefSeq" id="WP_055463967.1">
    <property type="nucleotide sequence ID" value="NZ_CYHG01000010.1"/>
</dbReference>
<name>A0A0K6IQJ5_9GAMM</name>
<dbReference type="Pfam" id="PF14403">
    <property type="entry name" value="CP_ATPgrasp_2"/>
    <property type="match status" value="1"/>
</dbReference>
<gene>
    <name evidence="3" type="ORF">Ga0061065_11087</name>
</gene>
<dbReference type="AlphaFoldDB" id="A0A0K6IQJ5"/>
<dbReference type="OrthoDB" id="9804079at2"/>
<keyword evidence="4" id="KW-1185">Reference proteome</keyword>
<organism evidence="3 4">
    <name type="scientific">Marinomonas fungiae</name>
    <dbReference type="NCBI Taxonomy" id="1137284"/>
    <lineage>
        <taxon>Bacteria</taxon>
        <taxon>Pseudomonadati</taxon>
        <taxon>Pseudomonadota</taxon>
        <taxon>Gammaproteobacteria</taxon>
        <taxon>Oceanospirillales</taxon>
        <taxon>Oceanospirillaceae</taxon>
        <taxon>Marinomonas</taxon>
    </lineage>
</organism>
<evidence type="ECO:0000313" key="3">
    <source>
        <dbReference type="EMBL" id="CUB05385.1"/>
    </source>
</evidence>
<sequence>MSDTVAPSITAPSEAPFVAPYAAPINAFDEAFEDNRQTRLPWQAVMSAVQQLGSEGMQDRHLRAQRILRDDGATYNLKSDPLSPNVWSLDIIPQVMAEGEWRILEASLKQRAKLFDLIYKDLYGEQRLLKEGILPSEIVFSHPGFLRHCHNMHSASETMLTFHAVDLVRDKSGRFIATGDRTQAPSGAGYAMENRTVVSRVLPSLFRDSQTMRLSGFFQTVRETISRLAHHLTESPRIVVLTPGAYSSTYFEQAFLANHLGYPLVQGGDLTVRNGKVWMKSLSGLSRVDVILRRVEDAFCDQAELRSDSMLGVPGLLEVARQGNVVVTNPLGSGLLETPALLAFLPKISHFLMGEELSLPSVDSYWCGDSEHLDYVLANIRNLIIKPAIRNLQSKSIYGHQLNDKELQDAVNKIKANPVAYVAQAYIPSSLTPIWDNGKICARPSILRTFSVANEDSFCVMPGGLVRVADSTDHTIVSKKLSGSRSKDLWVLSDSAEMDIDIPLDNLPSSQAQAASLPSRVVENLFWFGRYAERAEMSLRLMRTIFKQLNGIDHFPTESREVLLGAISEITGSLPGFQEQPELIENPNDELAALVVNSQRMGSIKSNLQQMLACAEQVKEMLSADTRIILNELRDHIHSVDRAYVNGLPSLPEESLDGLVTSLLAISGLNHESMLRGMDWMFQEIGRRTERALLTANLLKHTLSRPLPSLQQQQVLESVLLSVEALISFRRRYRTRARVSYGLDLLMIDRTNPRSLIYQIEQLRKYLEELPQTGQPSLGLSPDKRLIIKSLNDIQLADLEGLSQIDQTTQTRHDLTELMTQVIEQLEQLTTLISDKYFDHTAGPQQLIKAKWKNNV</sequence>
<feature type="domain" description="DUF403" evidence="1">
    <location>
        <begin position="517"/>
        <end position="838"/>
    </location>
</feature>
<dbReference type="Gene3D" id="3.30.1490.270">
    <property type="match status" value="1"/>
</dbReference>
<dbReference type="EMBL" id="CYHG01000010">
    <property type="protein sequence ID" value="CUB05385.1"/>
    <property type="molecule type" value="Genomic_DNA"/>
</dbReference>
<evidence type="ECO:0000259" key="1">
    <source>
        <dbReference type="Pfam" id="PF04168"/>
    </source>
</evidence>
<proteinExistence type="predicted"/>
<feature type="domain" description="Circularly permuted ATP-grasp type 2" evidence="2">
    <location>
        <begin position="93"/>
        <end position="469"/>
    </location>
</feature>
<dbReference type="PANTHER" id="PTHR34595:SF2">
    <property type="entry name" value="BLR2978 PROTEIN"/>
    <property type="match status" value="1"/>
</dbReference>
<dbReference type="InterPro" id="IPR025841">
    <property type="entry name" value="CP_ATPgrasp_2"/>
</dbReference>
<dbReference type="STRING" id="1137284.GCA_001418205_02928"/>
<evidence type="ECO:0000259" key="2">
    <source>
        <dbReference type="Pfam" id="PF14403"/>
    </source>
</evidence>
<dbReference type="SUPFAM" id="SSF56059">
    <property type="entry name" value="Glutathione synthetase ATP-binding domain-like"/>
    <property type="match status" value="1"/>
</dbReference>
<protein>
    <submittedName>
        <fullName evidence="3">Uncharacterized conserved protein, circularly permuted ATPgrasp superfamily</fullName>
    </submittedName>
</protein>
<dbReference type="PANTHER" id="PTHR34595">
    <property type="entry name" value="BLR5612 PROTEIN"/>
    <property type="match status" value="1"/>
</dbReference>
<accession>A0A0K6IQJ5</accession>
<dbReference type="InterPro" id="IPR007296">
    <property type="entry name" value="DUF403"/>
</dbReference>
<dbReference type="Gene3D" id="3.40.50.11290">
    <property type="match status" value="1"/>
</dbReference>